<evidence type="ECO:0000256" key="3">
    <source>
        <dbReference type="ARBA" id="ARBA00022679"/>
    </source>
</evidence>
<feature type="transmembrane region" description="Helical" evidence="8">
    <location>
        <begin position="257"/>
        <end position="275"/>
    </location>
</feature>
<proteinExistence type="inferred from homology"/>
<keyword evidence="5 8" id="KW-1133">Transmembrane helix</keyword>
<keyword evidence="6 8" id="KW-0472">Membrane</keyword>
<dbReference type="EMBL" id="JBHLXH010000002">
    <property type="protein sequence ID" value="MFC0223819.1"/>
    <property type="molecule type" value="Genomic_DNA"/>
</dbReference>
<evidence type="ECO:0000256" key="7">
    <source>
        <dbReference type="ARBA" id="ARBA00043987"/>
    </source>
</evidence>
<evidence type="ECO:0000256" key="6">
    <source>
        <dbReference type="ARBA" id="ARBA00023136"/>
    </source>
</evidence>
<keyword evidence="2 9" id="KW-0328">Glycosyltransferase</keyword>
<evidence type="ECO:0000256" key="5">
    <source>
        <dbReference type="ARBA" id="ARBA00022989"/>
    </source>
</evidence>
<feature type="transmembrane region" description="Helical" evidence="8">
    <location>
        <begin position="224"/>
        <end position="251"/>
    </location>
</feature>
<gene>
    <name evidence="9" type="primary">mptB</name>
    <name evidence="9" type="ORF">ACFFJG_15130</name>
</gene>
<evidence type="ECO:0000256" key="4">
    <source>
        <dbReference type="ARBA" id="ARBA00022692"/>
    </source>
</evidence>
<evidence type="ECO:0000256" key="1">
    <source>
        <dbReference type="ARBA" id="ARBA00004141"/>
    </source>
</evidence>
<dbReference type="Pfam" id="PF26314">
    <property type="entry name" value="MptA_B_family"/>
    <property type="match status" value="1"/>
</dbReference>
<dbReference type="NCBIfam" id="NF038066">
    <property type="entry name" value="MptB"/>
    <property type="match status" value="1"/>
</dbReference>
<dbReference type="RefSeq" id="WP_378519615.1">
    <property type="nucleotide sequence ID" value="NZ_CBCSDI010000062.1"/>
</dbReference>
<comment type="caution">
    <text evidence="9">The sequence shown here is derived from an EMBL/GenBank/DDBJ whole genome shotgun (WGS) entry which is preliminary data.</text>
</comment>
<feature type="transmembrane region" description="Helical" evidence="8">
    <location>
        <begin position="436"/>
        <end position="454"/>
    </location>
</feature>
<reference evidence="9 10" key="1">
    <citation type="submission" date="2024-09" db="EMBL/GenBank/DDBJ databases">
        <authorList>
            <person name="Sun Q."/>
            <person name="Mori K."/>
        </authorList>
    </citation>
    <scope>NUCLEOTIDE SEQUENCE [LARGE SCALE GENOMIC DNA]</scope>
    <source>
        <strain evidence="9 10">CCM 8654</strain>
    </source>
</reference>
<feature type="transmembrane region" description="Helical" evidence="8">
    <location>
        <begin position="200"/>
        <end position="217"/>
    </location>
</feature>
<organism evidence="9 10">
    <name type="scientific">Nocardioides zeicaulis</name>
    <dbReference type="NCBI Taxonomy" id="1776857"/>
    <lineage>
        <taxon>Bacteria</taxon>
        <taxon>Bacillati</taxon>
        <taxon>Actinomycetota</taxon>
        <taxon>Actinomycetes</taxon>
        <taxon>Propionibacteriales</taxon>
        <taxon>Nocardioidaceae</taxon>
        <taxon>Nocardioides</taxon>
    </lineage>
</organism>
<accession>A0ABV6E4A5</accession>
<feature type="transmembrane region" description="Helical" evidence="8">
    <location>
        <begin position="374"/>
        <end position="393"/>
    </location>
</feature>
<keyword evidence="4 8" id="KW-0812">Transmembrane</keyword>
<evidence type="ECO:0000313" key="10">
    <source>
        <dbReference type="Proteomes" id="UP001589698"/>
    </source>
</evidence>
<comment type="similarity">
    <text evidence="7">Belongs to the MptA/B family.</text>
</comment>
<keyword evidence="3" id="KW-0808">Transferase</keyword>
<feature type="transmembrane region" description="Helical" evidence="8">
    <location>
        <begin position="45"/>
        <end position="65"/>
    </location>
</feature>
<evidence type="ECO:0000313" key="9">
    <source>
        <dbReference type="EMBL" id="MFC0223819.1"/>
    </source>
</evidence>
<comment type="subcellular location">
    <subcellularLocation>
        <location evidence="1">Membrane</location>
        <topology evidence="1">Multi-pass membrane protein</topology>
    </subcellularLocation>
</comment>
<evidence type="ECO:0000256" key="2">
    <source>
        <dbReference type="ARBA" id="ARBA00022676"/>
    </source>
</evidence>
<protein>
    <submittedName>
        <fullName evidence="9">Polyprenol phosphomannose-dependent alpha 1,6 mannosyltransferase MptB</fullName>
    </submittedName>
</protein>
<feature type="transmembrane region" description="Helical" evidence="8">
    <location>
        <begin position="343"/>
        <end position="362"/>
    </location>
</feature>
<sequence length="484" mass="49491">MVRRGVLGYVLVLVGGLVVSVLPASSAVASLPLVADLRSSTGGRMLGLAVVVVGLGLASSAWLRLVRAAGDLGVREDDRTALVHRATAAWTLPLLLAPPLFSRDGWSYAAQGVLTHLGLSPYVWTPSILDGQVVEAVDPMWLATATPYGPLPLVWGSAAAGLTTDPWLLVVAHRLLALVGLALLAWAVPRLSRWSRVDPARASALVLASPLVLAHGVGGVHNDLLMAGLAAVALVVAARHGWLVGALVVGLGVAVKLPAGVAGVGVVLVTLPAAARVSARATRATQVGAVSLLTVVCIGAVSHLGVGWVHALGVPGEVQTPLSVSTQLGRLAHLLTGADLVDAFRTAGSVLLVVVAVTVGLRSRSGDRRTALRATAAVALALVVLSPVVHHWYVLWCLPFLAAVELPARGWQALLHASWLGGLVAPLDSSLRGADAVIAVGVAVVAATALVQAVGHRRAEIRAEVRAGAQARTGDASPTSPISR</sequence>
<feature type="transmembrane region" description="Helical" evidence="8">
    <location>
        <begin position="287"/>
        <end position="311"/>
    </location>
</feature>
<dbReference type="GO" id="GO:0016757">
    <property type="term" value="F:glycosyltransferase activity"/>
    <property type="evidence" value="ECO:0007669"/>
    <property type="project" value="UniProtKB-KW"/>
</dbReference>
<dbReference type="Proteomes" id="UP001589698">
    <property type="component" value="Unassembled WGS sequence"/>
</dbReference>
<feature type="transmembrane region" description="Helical" evidence="8">
    <location>
        <begin position="167"/>
        <end position="188"/>
    </location>
</feature>
<dbReference type="InterPro" id="IPR049829">
    <property type="entry name" value="MptA/B-like"/>
</dbReference>
<evidence type="ECO:0000256" key="8">
    <source>
        <dbReference type="SAM" id="Phobius"/>
    </source>
</evidence>
<name>A0ABV6E4A5_9ACTN</name>
<keyword evidence="10" id="KW-1185">Reference proteome</keyword>